<keyword evidence="4" id="KW-0723">Serine/threonine-protein kinase</keyword>
<dbReference type="PROSITE" id="PS50011">
    <property type="entry name" value="PROTEIN_KINASE_DOM"/>
    <property type="match status" value="1"/>
</dbReference>
<dbReference type="InterPro" id="IPR000719">
    <property type="entry name" value="Prot_kinase_dom"/>
</dbReference>
<keyword evidence="4" id="KW-0418">Kinase</keyword>
<dbReference type="STRING" id="656024.FsymDg_3221"/>
<dbReference type="SMART" id="SM00220">
    <property type="entry name" value="S_TKc"/>
    <property type="match status" value="1"/>
</dbReference>
<evidence type="ECO:0000256" key="1">
    <source>
        <dbReference type="SAM" id="MobiDB-lite"/>
    </source>
</evidence>
<sequence length="602" mass="60737">MYGSAGSRGGRENPADPPVPGVVLRARVRDAGAGDVWAGRVVATGAECAVRRVRLPPGTAGRETAMRSARLLVELDHPHLVPVIDVIATSEGIAVVSEPVDGAVNLGRLLGVRERLEPGEVVTVGLPLAQALAAAHAAGVVHGRLDLADVLLEPNGRPVLAGTGVAGLGGPPTTPPVDVGDLAGLLLAAMPHATGPAAAAVAVAVAPALVDDPDRRPTAGELAAALARSCNPAPVRMLGRKWREDVLSAPPPVPPPPTPPLTPPPTVLPAAGGGSAGPAGEVVTALPLPALPPSPDATSGPGSTGRIRLAPSAGPRPARFPRASRVSRTSESARPSRRAAADAPGTARNAPARVGVASTAVAPTVGAPGAAVPGAGGSQVVTARAASSRTGGVPAGRARVGGVRPGSARTGRRPAVARGGRSAGLVGGHALFGSRRRVLLVVAAFIVFVCLPVGGLLVTAHSNGLVGPAAQVAPGQAWRDVLVSLTDARSRAFERADEVALLDADALDSLIYSRDLALTRQIAASGGRPSGMRHEIADLDVRENGSEKAVLRVTYRIPPYSYVDAAGTVLAQQPGRDWRPSDVTVVKTDKGWRLASWADTVG</sequence>
<dbReference type="EMBL" id="CP002801">
    <property type="protein sequence ID" value="AEH10527.1"/>
    <property type="molecule type" value="Genomic_DNA"/>
</dbReference>
<dbReference type="Proteomes" id="UP000001549">
    <property type="component" value="Chromosome"/>
</dbReference>
<keyword evidence="2" id="KW-0812">Transmembrane</keyword>
<keyword evidence="2" id="KW-0472">Membrane</keyword>
<dbReference type="GO" id="GO:0005524">
    <property type="term" value="F:ATP binding"/>
    <property type="evidence" value="ECO:0007669"/>
    <property type="project" value="InterPro"/>
</dbReference>
<proteinExistence type="predicted"/>
<dbReference type="Pfam" id="PF07714">
    <property type="entry name" value="PK_Tyr_Ser-Thr"/>
    <property type="match status" value="1"/>
</dbReference>
<evidence type="ECO:0000313" key="4">
    <source>
        <dbReference type="EMBL" id="AEH10527.1"/>
    </source>
</evidence>
<evidence type="ECO:0000256" key="2">
    <source>
        <dbReference type="SAM" id="Phobius"/>
    </source>
</evidence>
<feature type="compositionally biased region" description="Pro residues" evidence="1">
    <location>
        <begin position="249"/>
        <end position="267"/>
    </location>
</feature>
<protein>
    <submittedName>
        <fullName evidence="4">Serine/threonine protein kinase</fullName>
    </submittedName>
</protein>
<keyword evidence="2" id="KW-1133">Transmembrane helix</keyword>
<feature type="region of interest" description="Disordered" evidence="1">
    <location>
        <begin position="246"/>
        <end position="354"/>
    </location>
</feature>
<evidence type="ECO:0000313" key="5">
    <source>
        <dbReference type="Proteomes" id="UP000001549"/>
    </source>
</evidence>
<feature type="region of interest" description="Disordered" evidence="1">
    <location>
        <begin position="385"/>
        <end position="415"/>
    </location>
</feature>
<dbReference type="GO" id="GO:0004674">
    <property type="term" value="F:protein serine/threonine kinase activity"/>
    <property type="evidence" value="ECO:0007669"/>
    <property type="project" value="UniProtKB-KW"/>
</dbReference>
<keyword evidence="4" id="KW-0808">Transferase</keyword>
<name>F8AZ60_9ACTN</name>
<dbReference type="KEGG" id="fsy:FsymDg_3221"/>
<reference evidence="4 5" key="1">
    <citation type="submission" date="2011-05" db="EMBL/GenBank/DDBJ databases">
        <title>Complete sequence of chromosome of Frankia symbiont of Datisca glomerata.</title>
        <authorList>
            <consortium name="US DOE Joint Genome Institute"/>
            <person name="Lucas S."/>
            <person name="Han J."/>
            <person name="Lapidus A."/>
            <person name="Cheng J.-F."/>
            <person name="Goodwin L."/>
            <person name="Pitluck S."/>
            <person name="Peters L."/>
            <person name="Mikhailova N."/>
            <person name="Chertkov O."/>
            <person name="Teshima H."/>
            <person name="Han C."/>
            <person name="Tapia R."/>
            <person name="Land M."/>
            <person name="Hauser L."/>
            <person name="Kyrpides N."/>
            <person name="Ivanova N."/>
            <person name="Pagani I."/>
            <person name="Berry A."/>
            <person name="Pawlowski K."/>
            <person name="Persson T."/>
            <person name="Vanden Heuvel B."/>
            <person name="Benson D."/>
            <person name="Woyke T."/>
        </authorList>
    </citation>
    <scope>NUCLEOTIDE SEQUENCE [LARGE SCALE GENOMIC DNA]</scope>
    <source>
        <strain evidence="5">4085684</strain>
    </source>
</reference>
<dbReference type="SUPFAM" id="SSF56112">
    <property type="entry name" value="Protein kinase-like (PK-like)"/>
    <property type="match status" value="1"/>
</dbReference>
<dbReference type="Gene3D" id="3.30.200.20">
    <property type="entry name" value="Phosphorylase Kinase, domain 1"/>
    <property type="match status" value="1"/>
</dbReference>
<dbReference type="eggNOG" id="COG0515">
    <property type="taxonomic scope" value="Bacteria"/>
</dbReference>
<organism evidence="4 5">
    <name type="scientific">Candidatus Protofrankia datiscae</name>
    <dbReference type="NCBI Taxonomy" id="2716812"/>
    <lineage>
        <taxon>Bacteria</taxon>
        <taxon>Bacillati</taxon>
        <taxon>Actinomycetota</taxon>
        <taxon>Actinomycetes</taxon>
        <taxon>Frankiales</taxon>
        <taxon>Frankiaceae</taxon>
        <taxon>Protofrankia</taxon>
    </lineage>
</organism>
<feature type="compositionally biased region" description="Low complexity" evidence="1">
    <location>
        <begin position="391"/>
        <end position="406"/>
    </location>
</feature>
<dbReference type="HOGENOM" id="CLU_440595_0_0_11"/>
<dbReference type="Gene3D" id="1.10.510.10">
    <property type="entry name" value="Transferase(Phosphotransferase) domain 1"/>
    <property type="match status" value="1"/>
</dbReference>
<feature type="region of interest" description="Disordered" evidence="1">
    <location>
        <begin position="1"/>
        <end position="20"/>
    </location>
</feature>
<feature type="domain" description="Protein kinase" evidence="3">
    <location>
        <begin position="22"/>
        <end position="353"/>
    </location>
</feature>
<accession>F8AZ60</accession>
<dbReference type="AlphaFoldDB" id="F8AZ60"/>
<gene>
    <name evidence="4" type="ordered locus">FsymDg_3221</name>
</gene>
<feature type="transmembrane region" description="Helical" evidence="2">
    <location>
        <begin position="438"/>
        <end position="458"/>
    </location>
</feature>
<keyword evidence="5" id="KW-1185">Reference proteome</keyword>
<dbReference type="InterPro" id="IPR011009">
    <property type="entry name" value="Kinase-like_dom_sf"/>
</dbReference>
<evidence type="ECO:0000259" key="3">
    <source>
        <dbReference type="PROSITE" id="PS50011"/>
    </source>
</evidence>
<dbReference type="InterPro" id="IPR001245">
    <property type="entry name" value="Ser-Thr/Tyr_kinase_cat_dom"/>
</dbReference>